<feature type="region of interest" description="Disordered" evidence="6">
    <location>
        <begin position="1"/>
        <end position="43"/>
    </location>
</feature>
<feature type="compositionally biased region" description="Polar residues" evidence="6">
    <location>
        <begin position="1153"/>
        <end position="1171"/>
    </location>
</feature>
<protein>
    <recommendedName>
        <fullName evidence="7">C3H1-type domain-containing protein</fullName>
    </recommendedName>
</protein>
<name>A0A1I8PKI5_STOCA</name>
<evidence type="ECO:0000256" key="1">
    <source>
        <dbReference type="ARBA" id="ARBA00022723"/>
    </source>
</evidence>
<proteinExistence type="predicted"/>
<sequence>MSQLETEMLPKPHDDEEVADAVDEEEMEDGEIDDSDEEAKPDDDVVIIIKDSPTGDIQKIPQNSSPNNVNINANKTKLDIIPSLNEPAANVVAALAQQPLAPKSKKPQPTEDDYAINIEQAIANALKKKGIEPTMPKILEAKLQQQNEHSDESGPAAGQGQSKSSRRRKRKRQREEKEKEKEKERLEKRKRQEAVNDPLGPPPLGDEMDMDEFEMMNVRGGSPPPLPALPPPPPVHIYDDYDSRDESGSSYDSYDSNGEGSNGERRRRRKKESRRRKEKRAERHEKRSRRESLDEKHRNEPRKLELCKFYLMECCAKRDKCSYMHAEFPCKYYYLGMECTSKDDCKFSHGEPLSEELRNILLKHLETAPKEILGNFKRMSRENAINMITKRHEELCRKFNVQNVWSPINANSLPMSNNRRNNNNNNNNNSNSNKNNDHNQRQQQQQQLNSNNSSIPSLLDLVVNPPQNLDANKNAANNNSETKRKSRWADSSGSPSAAAAAAAGAVIQPPSKSAPSYLDLKNLTGILSNEHIDKLSQMGIVNLEQVNQLTFGQLNQIGLTIAEITEIQLNAMNMAKVTSSGALPPLKQNLIKNSVSGGNSSPKSQELGKTSNGDVDMRFLPEVTASTSSTAAMEGPDKDVTTSSNSNSSGVVMVDYSQYLKDSNLSFDKGDIYDDEKDDEQLVIDDGNLDTEEQAQKSSSLDLASQQLQTENNINTHQSYDNGFANKLQSTMSDIVKNFRNPFRSGGLYGSDAKLPEVRDTQRKTAARSPLNDDDPFYASSYTKRRYSRESRSRSPTPPVSQSNTPEASQSPEPFDRLRSDDVASSEKAKVVYERSTIYDFNNLSPEDEDRRATRLKTDKDMRFLPGSLLGESSTGDTDLRLPFQPMTNYTPATEIDGSITSHLPITYKVYIVDVPQPSYMDLRQHFKSDQTTDPRLRRILGLPELSPSRTSSALSRKVRKASNTSIASPSETEDASPRYYTPPSAEDKTRSSSSRSDPRTDARGADPRTSERASDPRSQSDPRAASDPRSSASDPRRNDPRSTGSESSSNAANPAGGQKQNIEIRNLLQKSEWYKNLNSKFKIMVNQQLALVSTELKKFHQDPSPNKIFDISFIVNNQTLQQILTNLGIFIDDNGEVAHLESDGDESRETSPQRQDMTGNAKTNITLPNLSQPPPNAGAAAQINHNNNPPPALDFLRAPPPNMVPQGPPPIALGPMFQRPPIQVSPFARPSLLGLPPSQGNPMNPFNNPINPMNVNINPNFLAGGPPMMGPFGVGGGGPGPNFGGGMQMQRNFNNNNQRNNRNQNKRRI</sequence>
<feature type="compositionally biased region" description="Basic and acidic residues" evidence="6">
    <location>
        <begin position="237"/>
        <end position="247"/>
    </location>
</feature>
<evidence type="ECO:0000256" key="6">
    <source>
        <dbReference type="SAM" id="MobiDB-lite"/>
    </source>
</evidence>
<feature type="compositionally biased region" description="Basic and acidic residues" evidence="6">
    <location>
        <begin position="927"/>
        <end position="937"/>
    </location>
</feature>
<feature type="zinc finger region" description="C3H1-type" evidence="5">
    <location>
        <begin position="329"/>
        <end position="352"/>
    </location>
</feature>
<dbReference type="PANTHER" id="PTHR13119">
    <property type="entry name" value="ZINC FINGER CCCH DOMAIN-CONTAINING PROTEI"/>
    <property type="match status" value="1"/>
</dbReference>
<feature type="domain" description="C3H1-type" evidence="7">
    <location>
        <begin position="329"/>
        <end position="352"/>
    </location>
</feature>
<keyword evidence="4 5" id="KW-0862">Zinc</keyword>
<reference evidence="8" key="1">
    <citation type="submission" date="2020-05" db="UniProtKB">
        <authorList>
            <consortium name="EnsemblMetazoa"/>
        </authorList>
    </citation>
    <scope>IDENTIFICATION</scope>
    <source>
        <strain evidence="8">USDA</strain>
    </source>
</reference>
<feature type="compositionally biased region" description="Basic and acidic residues" evidence="6">
    <location>
        <begin position="279"/>
        <end position="297"/>
    </location>
</feature>
<dbReference type="InterPro" id="IPR000571">
    <property type="entry name" value="Znf_CCCH"/>
</dbReference>
<dbReference type="STRING" id="35570.A0A1I8PKI5"/>
<feature type="compositionally biased region" description="Basic residues" evidence="6">
    <location>
        <begin position="265"/>
        <end position="278"/>
    </location>
</feature>
<evidence type="ECO:0000313" key="8">
    <source>
        <dbReference type="EnsemblMetazoa" id="SCAU008908-PA"/>
    </source>
</evidence>
<evidence type="ECO:0000256" key="2">
    <source>
        <dbReference type="ARBA" id="ARBA00022737"/>
    </source>
</evidence>
<feature type="compositionally biased region" description="Low complexity" evidence="6">
    <location>
        <begin position="1291"/>
        <end position="1304"/>
    </location>
</feature>
<keyword evidence="3 5" id="KW-0863">Zinc-finger</keyword>
<evidence type="ECO:0000256" key="5">
    <source>
        <dbReference type="PROSITE-ProRule" id="PRU00723"/>
    </source>
</evidence>
<dbReference type="SUPFAM" id="SSF90229">
    <property type="entry name" value="CCCH zinc finger"/>
    <property type="match status" value="2"/>
</dbReference>
<feature type="compositionally biased region" description="Basic and acidic residues" evidence="6">
    <location>
        <begin position="173"/>
        <end position="194"/>
    </location>
</feature>
<dbReference type="PROSITE" id="PS50103">
    <property type="entry name" value="ZF_C3H1"/>
    <property type="match status" value="2"/>
</dbReference>
<feature type="region of interest" description="Disordered" evidence="6">
    <location>
        <begin position="746"/>
        <end position="826"/>
    </location>
</feature>
<feature type="region of interest" description="Disordered" evidence="6">
    <location>
        <begin position="1284"/>
        <end position="1310"/>
    </location>
</feature>
<feature type="compositionally biased region" description="Basic and acidic residues" evidence="6">
    <location>
        <begin position="1141"/>
        <end position="1152"/>
    </location>
</feature>
<feature type="compositionally biased region" description="Low complexity" evidence="6">
    <location>
        <begin position="416"/>
        <end position="434"/>
    </location>
</feature>
<feature type="region of interest" description="Disordered" evidence="6">
    <location>
        <begin position="1141"/>
        <end position="1195"/>
    </location>
</feature>
<dbReference type="Proteomes" id="UP000095300">
    <property type="component" value="Unassembled WGS sequence"/>
</dbReference>
<dbReference type="VEuPathDB" id="VectorBase:SCAU008908"/>
<feature type="region of interest" description="Disordered" evidence="6">
    <location>
        <begin position="589"/>
        <end position="647"/>
    </location>
</feature>
<feature type="compositionally biased region" description="Basic and acidic residues" evidence="6">
    <location>
        <begin position="814"/>
        <end position="826"/>
    </location>
</feature>
<dbReference type="GO" id="GO:0008270">
    <property type="term" value="F:zinc ion binding"/>
    <property type="evidence" value="ECO:0007669"/>
    <property type="project" value="UniProtKB-KW"/>
</dbReference>
<evidence type="ECO:0000259" key="7">
    <source>
        <dbReference type="PROSITE" id="PS50103"/>
    </source>
</evidence>
<feature type="compositionally biased region" description="Low complexity" evidence="6">
    <location>
        <begin position="441"/>
        <end position="452"/>
    </location>
</feature>
<dbReference type="Gene3D" id="4.10.1000.10">
    <property type="entry name" value="Zinc finger, CCCH-type"/>
    <property type="match status" value="1"/>
</dbReference>
<feature type="compositionally biased region" description="Polar residues" evidence="6">
    <location>
        <begin position="590"/>
        <end position="613"/>
    </location>
</feature>
<feature type="region of interest" description="Disordered" evidence="6">
    <location>
        <begin position="408"/>
        <end position="495"/>
    </location>
</feature>
<dbReference type="GO" id="GO:0045892">
    <property type="term" value="P:negative regulation of DNA-templated transcription"/>
    <property type="evidence" value="ECO:0007669"/>
    <property type="project" value="InterPro"/>
</dbReference>
<keyword evidence="1 5" id="KW-0479">Metal-binding</keyword>
<feature type="zinc finger region" description="C3H1-type" evidence="5">
    <location>
        <begin position="301"/>
        <end position="328"/>
    </location>
</feature>
<feature type="compositionally biased region" description="Pro residues" evidence="6">
    <location>
        <begin position="222"/>
        <end position="235"/>
    </location>
</feature>
<feature type="compositionally biased region" description="Polar residues" evidence="6">
    <location>
        <begin position="962"/>
        <end position="971"/>
    </location>
</feature>
<gene>
    <name evidence="8" type="primary">106082921</name>
</gene>
<feature type="region of interest" description="Disordered" evidence="6">
    <location>
        <begin position="136"/>
        <end position="297"/>
    </location>
</feature>
<dbReference type="OrthoDB" id="411372at2759"/>
<feature type="compositionally biased region" description="Polar residues" evidence="6">
    <location>
        <begin position="1044"/>
        <end position="1062"/>
    </location>
</feature>
<feature type="region of interest" description="Disordered" evidence="6">
    <location>
        <begin position="927"/>
        <end position="1062"/>
    </location>
</feature>
<dbReference type="Pfam" id="PF14608">
    <property type="entry name" value="zf-CCCH_2"/>
    <property type="match status" value="2"/>
</dbReference>
<feature type="compositionally biased region" description="Basic and acidic residues" evidence="6">
    <location>
        <begin position="754"/>
        <end position="763"/>
    </location>
</feature>
<dbReference type="InterPro" id="IPR036855">
    <property type="entry name" value="Znf_CCCH_sf"/>
</dbReference>
<feature type="compositionally biased region" description="Acidic residues" evidence="6">
    <location>
        <begin position="15"/>
        <end position="43"/>
    </location>
</feature>
<organism evidence="8 9">
    <name type="scientific">Stomoxys calcitrans</name>
    <name type="common">Stable fly</name>
    <name type="synonym">Conops calcitrans</name>
    <dbReference type="NCBI Taxonomy" id="35570"/>
    <lineage>
        <taxon>Eukaryota</taxon>
        <taxon>Metazoa</taxon>
        <taxon>Ecdysozoa</taxon>
        <taxon>Arthropoda</taxon>
        <taxon>Hexapoda</taxon>
        <taxon>Insecta</taxon>
        <taxon>Pterygota</taxon>
        <taxon>Neoptera</taxon>
        <taxon>Endopterygota</taxon>
        <taxon>Diptera</taxon>
        <taxon>Brachycera</taxon>
        <taxon>Muscomorpha</taxon>
        <taxon>Muscoidea</taxon>
        <taxon>Muscidae</taxon>
        <taxon>Stomoxys</taxon>
    </lineage>
</organism>
<keyword evidence="2" id="KW-0677">Repeat</keyword>
<keyword evidence="9" id="KW-1185">Reference proteome</keyword>
<dbReference type="InterPro" id="IPR045124">
    <property type="entry name" value="Su(sable)-like"/>
</dbReference>
<evidence type="ECO:0000313" key="9">
    <source>
        <dbReference type="Proteomes" id="UP000095300"/>
    </source>
</evidence>
<feature type="compositionally biased region" description="Basic and acidic residues" evidence="6">
    <location>
        <begin position="986"/>
        <end position="1027"/>
    </location>
</feature>
<dbReference type="GO" id="GO:0003723">
    <property type="term" value="F:RNA binding"/>
    <property type="evidence" value="ECO:0007669"/>
    <property type="project" value="InterPro"/>
</dbReference>
<evidence type="ECO:0000256" key="3">
    <source>
        <dbReference type="ARBA" id="ARBA00022771"/>
    </source>
</evidence>
<dbReference type="EnsemblMetazoa" id="SCAU008908-RA">
    <property type="protein sequence ID" value="SCAU008908-PA"/>
    <property type="gene ID" value="SCAU008908"/>
</dbReference>
<dbReference type="PANTHER" id="PTHR13119:SF12">
    <property type="entry name" value="PROTEIN SUPPRESSOR OF SABLE"/>
    <property type="match status" value="1"/>
</dbReference>
<evidence type="ECO:0000256" key="4">
    <source>
        <dbReference type="ARBA" id="ARBA00022833"/>
    </source>
</evidence>
<dbReference type="GO" id="GO:0005634">
    <property type="term" value="C:nucleus"/>
    <property type="evidence" value="ECO:0007669"/>
    <property type="project" value="TreeGrafter"/>
</dbReference>
<accession>A0A1I8PKI5</accession>
<feature type="domain" description="C3H1-type" evidence="7">
    <location>
        <begin position="301"/>
        <end position="328"/>
    </location>
</feature>